<proteinExistence type="predicted"/>
<keyword evidence="8" id="KW-1185">Reference proteome</keyword>
<dbReference type="Proteomes" id="UP000621560">
    <property type="component" value="Unassembled WGS sequence"/>
</dbReference>
<evidence type="ECO:0000256" key="4">
    <source>
        <dbReference type="ARBA" id="ARBA00023139"/>
    </source>
</evidence>
<dbReference type="InterPro" id="IPR006059">
    <property type="entry name" value="SBP"/>
</dbReference>
<protein>
    <submittedName>
        <fullName evidence="7">Extracellular solute-binding protein</fullName>
    </submittedName>
</protein>
<dbReference type="EMBL" id="JACXIZ010000007">
    <property type="protein sequence ID" value="MBD2843961.1"/>
    <property type="molecule type" value="Genomic_DNA"/>
</dbReference>
<evidence type="ECO:0000256" key="2">
    <source>
        <dbReference type="ARBA" id="ARBA00022729"/>
    </source>
</evidence>
<dbReference type="PROSITE" id="PS51257">
    <property type="entry name" value="PROKAR_LIPOPROTEIN"/>
    <property type="match status" value="1"/>
</dbReference>
<feature type="chain" id="PRO_5039158610" evidence="6">
    <location>
        <begin position="26"/>
        <end position="523"/>
    </location>
</feature>
<reference evidence="7" key="1">
    <citation type="submission" date="2020-09" db="EMBL/GenBank/DDBJ databases">
        <title>A novel bacterium of genus Paenibacillus, isolated from South China Sea.</title>
        <authorList>
            <person name="Huang H."/>
            <person name="Mo K."/>
            <person name="Hu Y."/>
        </authorList>
    </citation>
    <scope>NUCLEOTIDE SEQUENCE</scope>
    <source>
        <strain evidence="7">IB182496</strain>
    </source>
</reference>
<organism evidence="7 8">
    <name type="scientific">Paenibacillus sabuli</name>
    <dbReference type="NCBI Taxonomy" id="2772509"/>
    <lineage>
        <taxon>Bacteria</taxon>
        <taxon>Bacillati</taxon>
        <taxon>Bacillota</taxon>
        <taxon>Bacilli</taxon>
        <taxon>Bacillales</taxon>
        <taxon>Paenibacillaceae</taxon>
        <taxon>Paenibacillus</taxon>
    </lineage>
</organism>
<dbReference type="RefSeq" id="WP_190914199.1">
    <property type="nucleotide sequence ID" value="NZ_JACXIZ010000007.1"/>
</dbReference>
<dbReference type="AlphaFoldDB" id="A0A927GQ67"/>
<keyword evidence="1" id="KW-1003">Cell membrane</keyword>
<keyword evidence="4" id="KW-0564">Palmitate</keyword>
<dbReference type="PANTHER" id="PTHR43649:SF33">
    <property type="entry name" value="POLYGALACTURONAN_RHAMNOGALACTURONAN-BINDING PROTEIN YTCQ"/>
    <property type="match status" value="1"/>
</dbReference>
<comment type="caution">
    <text evidence="7">The sequence shown here is derived from an EMBL/GenBank/DDBJ whole genome shotgun (WGS) entry which is preliminary data.</text>
</comment>
<evidence type="ECO:0000256" key="5">
    <source>
        <dbReference type="ARBA" id="ARBA00023288"/>
    </source>
</evidence>
<dbReference type="SUPFAM" id="SSF53850">
    <property type="entry name" value="Periplasmic binding protein-like II"/>
    <property type="match status" value="1"/>
</dbReference>
<evidence type="ECO:0000256" key="6">
    <source>
        <dbReference type="SAM" id="SignalP"/>
    </source>
</evidence>
<dbReference type="CDD" id="cd13580">
    <property type="entry name" value="PBP2_AlgQ_like_1"/>
    <property type="match status" value="1"/>
</dbReference>
<keyword evidence="2 6" id="KW-0732">Signal</keyword>
<dbReference type="Pfam" id="PF01547">
    <property type="entry name" value="SBP_bac_1"/>
    <property type="match status" value="1"/>
</dbReference>
<keyword evidence="5" id="KW-0449">Lipoprotein</keyword>
<dbReference type="Gene3D" id="3.40.190.10">
    <property type="entry name" value="Periplasmic binding protein-like II"/>
    <property type="match status" value="2"/>
</dbReference>
<gene>
    <name evidence="7" type="ORF">IDH44_02045</name>
</gene>
<evidence type="ECO:0000256" key="1">
    <source>
        <dbReference type="ARBA" id="ARBA00022475"/>
    </source>
</evidence>
<feature type="signal peptide" evidence="6">
    <location>
        <begin position="1"/>
        <end position="25"/>
    </location>
</feature>
<evidence type="ECO:0000313" key="7">
    <source>
        <dbReference type="EMBL" id="MBD2843961.1"/>
    </source>
</evidence>
<accession>A0A927GQ67</accession>
<sequence>MTQAWKKWAGCALTLGMALVVGACAAENEPAGAAREASGTEAGQSEAGETQFRMFASDFNNSYPATAAKDYPEIQYMAEQTGITVDLVLIPHGQYHDQLRIKFASNDIPDVYQSWSIADSEPVQNGLALELNELLDEYGPNLKARIPQSSWDAVTINGKIMAIPAPPNANAPAERILYVRKDWMEKLGLEAPTTSDELLEVLRAFKNGDPNGNGEADEIAFSGREKISWMDNIFGMWGINPNAYAQHEGQIVPGFIHPNTKQALAFLHTMYDEGLLDSEFMTNTGTIWKQKILSGKVGMFNHNQTLGGSWFRDLRDALPEEEVELMAIPTPQGTGYDGPVGRVEQPLGKVFILFKQSANAAAVIKLYDWLVTDEGNFFAAYGFEGQALTREGDQLFYEIGKEKDYQSAWRKPIFDIIDLEQVDGQITTDEVLQAHSRQGIEVSLQEGIPNPVAAMPVPPTLVSQSDLGWEGSLFQEAAAKIIVGDEPLEHYDEFVATWMRQGGDKVIREATDWYEANVQSDGA</sequence>
<name>A0A927GQ67_9BACL</name>
<keyword evidence="3" id="KW-0472">Membrane</keyword>
<evidence type="ECO:0000256" key="3">
    <source>
        <dbReference type="ARBA" id="ARBA00023136"/>
    </source>
</evidence>
<evidence type="ECO:0000313" key="8">
    <source>
        <dbReference type="Proteomes" id="UP000621560"/>
    </source>
</evidence>
<dbReference type="InterPro" id="IPR050490">
    <property type="entry name" value="Bact_solute-bd_prot1"/>
</dbReference>
<dbReference type="PANTHER" id="PTHR43649">
    <property type="entry name" value="ARABINOSE-BINDING PROTEIN-RELATED"/>
    <property type="match status" value="1"/>
</dbReference>